<dbReference type="EMBL" id="BLXX01000021">
    <property type="protein sequence ID" value="GFO61877.1"/>
    <property type="molecule type" value="Genomic_DNA"/>
</dbReference>
<evidence type="ECO:0000313" key="9">
    <source>
        <dbReference type="EMBL" id="GFO61877.1"/>
    </source>
</evidence>
<dbReference type="GO" id="GO:0005506">
    <property type="term" value="F:iron ion binding"/>
    <property type="evidence" value="ECO:0007669"/>
    <property type="project" value="UniProtKB-UniRule"/>
</dbReference>
<evidence type="ECO:0000256" key="5">
    <source>
        <dbReference type="ARBA" id="ARBA00023014"/>
    </source>
</evidence>
<dbReference type="Proteomes" id="UP000556026">
    <property type="component" value="Unassembled WGS sequence"/>
</dbReference>
<dbReference type="PROSITE" id="PS51918">
    <property type="entry name" value="RADICAL_SAM"/>
    <property type="match status" value="1"/>
</dbReference>
<sequence length="668" mass="72784">MKQNHKKPATPPQFLPMTLAEARARGWNELDVIFVTGDAYVDHPAFGVPLLARLLESKGLKVGIIAQPDWRSKEPFLALGRPRLFFAVAAGAMDSMVAHYTPARKLRRDDAYTPGNLHGARPNRATLIYTSRLKEAYRDTPVVIGGIEASLRRFAHYDYWEDKVRRSALFDAKADLLVYGMGENPLLELVARLEDGESFAAIRNIRGTAYAASVPPEPAEVGECVELPSFEEVAADRARYAEAFRLLSGEQNPGCAKTVLQRHATRYLVCNPPAQPMSQKALDALYDLPFVKAPHASYREPIPAYEQIRTSITTHRGCFGGCAFCAITHHQGKTIQSRSEASVLQELDRLAKLPWFRGSVSDLGGPTANMFGLCCGDAKAGALCRRESCLYPQPCRNLVTDDAASSRLLVKARNVAGVKNIAVSSGVRYDLLERQPRYLGELVEHHVSGLLKVAPEHLSDRVTAAMRKPGRESFIRFRDAFLKQSAQKGKRQYIVPYFISGHPGCTLSDMVDLALQLRRWNMTVEQVQDFTPTPGTLSTCMYHTGIDPFTKESVYVAKTDREKGLQKALLLYHLADQRKLCLEALKKCGREDAAAELFGGGDGRGRSSGINERSAGAAGRSSGGRAGDDRASGKGTGGNRAGGSGGAGHAGGASRSAGGKRGGGDRRR</sequence>
<dbReference type="SFLD" id="SFLDG01082">
    <property type="entry name" value="B12-binding_domain_containing"/>
    <property type="match status" value="1"/>
</dbReference>
<comment type="caution">
    <text evidence="9">The sequence shown here is derived from an EMBL/GenBank/DDBJ whole genome shotgun (WGS) entry which is preliminary data.</text>
</comment>
<organism evidence="9 10">
    <name type="scientific">Geomonas silvestris</name>
    <dbReference type="NCBI Taxonomy" id="2740184"/>
    <lineage>
        <taxon>Bacteria</taxon>
        <taxon>Pseudomonadati</taxon>
        <taxon>Thermodesulfobacteriota</taxon>
        <taxon>Desulfuromonadia</taxon>
        <taxon>Geobacterales</taxon>
        <taxon>Geobacteraceae</taxon>
        <taxon>Geomonas</taxon>
    </lineage>
</organism>
<protein>
    <submittedName>
        <fullName evidence="9">UPF0313 protein</fullName>
    </submittedName>
</protein>
<dbReference type="GO" id="GO:0003824">
    <property type="term" value="F:catalytic activity"/>
    <property type="evidence" value="ECO:0007669"/>
    <property type="project" value="InterPro"/>
</dbReference>
<dbReference type="InterPro" id="IPR006638">
    <property type="entry name" value="Elp3/MiaA/NifB-like_rSAM"/>
</dbReference>
<dbReference type="PROSITE" id="PS01278">
    <property type="entry name" value="MTTASE_RADICAL"/>
    <property type="match status" value="1"/>
</dbReference>
<reference evidence="10" key="1">
    <citation type="submission" date="2020-06" db="EMBL/GenBank/DDBJ databases">
        <title>Draft genomic sequence of Geomonas sp. Red330.</title>
        <authorList>
            <person name="Itoh H."/>
            <person name="Zhenxing X."/>
            <person name="Ushijima N."/>
            <person name="Masuda Y."/>
            <person name="Shiratori Y."/>
            <person name="Senoo K."/>
        </authorList>
    </citation>
    <scope>NUCLEOTIDE SEQUENCE [LARGE SCALE GENOMIC DNA]</scope>
    <source>
        <strain evidence="10">Red330</strain>
    </source>
</reference>
<feature type="binding site" evidence="6">
    <location>
        <position position="325"/>
    </location>
    <ligand>
        <name>[4Fe-4S] cluster</name>
        <dbReference type="ChEBI" id="CHEBI:49883"/>
        <note>4Fe-4S-S-AdoMet</note>
    </ligand>
</feature>
<proteinExistence type="inferred from homology"/>
<evidence type="ECO:0000256" key="7">
    <source>
        <dbReference type="SAM" id="MobiDB-lite"/>
    </source>
</evidence>
<dbReference type="InterPro" id="IPR007197">
    <property type="entry name" value="rSAM"/>
</dbReference>
<dbReference type="SMART" id="SM00729">
    <property type="entry name" value="Elp3"/>
    <property type="match status" value="1"/>
</dbReference>
<accession>A0A6V8MPQ9</accession>
<dbReference type="InterPro" id="IPR013704">
    <property type="entry name" value="UPF0313_N"/>
</dbReference>
<keyword evidence="5 6" id="KW-0411">Iron-sulfur</keyword>
<evidence type="ECO:0000256" key="2">
    <source>
        <dbReference type="ARBA" id="ARBA00022691"/>
    </source>
</evidence>
<dbReference type="Pfam" id="PF08497">
    <property type="entry name" value="Radical_SAM_N"/>
    <property type="match status" value="1"/>
</dbReference>
<keyword evidence="2 6" id="KW-0949">S-adenosyl-L-methionine</keyword>
<dbReference type="InterPro" id="IPR058240">
    <property type="entry name" value="rSAM_sf"/>
</dbReference>
<keyword evidence="3 6" id="KW-0479">Metal-binding</keyword>
<comment type="similarity">
    <text evidence="6">Belongs to the UPF0313 family.</text>
</comment>
<dbReference type="InterPro" id="IPR020612">
    <property type="entry name" value="Methylthiotransferase_CS"/>
</dbReference>
<dbReference type="NCBIfam" id="TIGR03904">
    <property type="entry name" value="SAM_YgiQ"/>
    <property type="match status" value="1"/>
</dbReference>
<evidence type="ECO:0000256" key="3">
    <source>
        <dbReference type="ARBA" id="ARBA00022723"/>
    </source>
</evidence>
<dbReference type="InterPro" id="IPR023404">
    <property type="entry name" value="rSAM_horseshoe"/>
</dbReference>
<dbReference type="Gene3D" id="3.80.30.20">
    <property type="entry name" value="tm_1862 like domain"/>
    <property type="match status" value="1"/>
</dbReference>
<dbReference type="PANTHER" id="PTHR32331">
    <property type="entry name" value="UPF0313 PROTEIN YGIQ"/>
    <property type="match status" value="1"/>
</dbReference>
<dbReference type="InterPro" id="IPR024560">
    <property type="entry name" value="UPF0313_C"/>
</dbReference>
<dbReference type="GO" id="GO:0051539">
    <property type="term" value="F:4 iron, 4 sulfur cluster binding"/>
    <property type="evidence" value="ECO:0007669"/>
    <property type="project" value="UniProtKB-KW"/>
</dbReference>
<dbReference type="AlphaFoldDB" id="A0A6V8MPQ9"/>
<evidence type="ECO:0000259" key="8">
    <source>
        <dbReference type="PROSITE" id="PS51918"/>
    </source>
</evidence>
<keyword evidence="10" id="KW-1185">Reference proteome</keyword>
<dbReference type="SUPFAM" id="SSF102114">
    <property type="entry name" value="Radical SAM enzymes"/>
    <property type="match status" value="1"/>
</dbReference>
<dbReference type="SFLD" id="SFLDS00029">
    <property type="entry name" value="Radical_SAM"/>
    <property type="match status" value="1"/>
</dbReference>
<feature type="domain" description="Radical SAM core" evidence="8">
    <location>
        <begin position="304"/>
        <end position="574"/>
    </location>
</feature>
<feature type="compositionally biased region" description="Low complexity" evidence="7">
    <location>
        <begin position="607"/>
        <end position="620"/>
    </location>
</feature>
<dbReference type="InterPro" id="IPR022946">
    <property type="entry name" value="UPF0313"/>
</dbReference>
<dbReference type="HAMAP" id="MF_01251">
    <property type="entry name" value="UPF0313"/>
    <property type="match status" value="1"/>
</dbReference>
<keyword evidence="4 6" id="KW-0408">Iron</keyword>
<gene>
    <name evidence="9" type="ORF">GMST_42020</name>
</gene>
<evidence type="ECO:0000256" key="4">
    <source>
        <dbReference type="ARBA" id="ARBA00023004"/>
    </source>
</evidence>
<feature type="region of interest" description="Disordered" evidence="7">
    <location>
        <begin position="596"/>
        <end position="668"/>
    </location>
</feature>
<feature type="binding site" evidence="6">
    <location>
        <position position="318"/>
    </location>
    <ligand>
        <name>[4Fe-4S] cluster</name>
        <dbReference type="ChEBI" id="CHEBI:49883"/>
        <note>4Fe-4S-S-AdoMet</note>
    </ligand>
</feature>
<evidence type="ECO:0000256" key="6">
    <source>
        <dbReference type="HAMAP-Rule" id="MF_01251"/>
    </source>
</evidence>
<feature type="binding site" evidence="6">
    <location>
        <position position="322"/>
    </location>
    <ligand>
        <name>[4Fe-4S] cluster</name>
        <dbReference type="ChEBI" id="CHEBI:49883"/>
        <note>4Fe-4S-S-AdoMet</note>
    </ligand>
</feature>
<feature type="compositionally biased region" description="Gly residues" evidence="7">
    <location>
        <begin position="634"/>
        <end position="651"/>
    </location>
</feature>
<dbReference type="SFLD" id="SFLDG01069">
    <property type="entry name" value="UPF0313"/>
    <property type="match status" value="1"/>
</dbReference>
<dbReference type="PANTHER" id="PTHR32331:SF0">
    <property type="entry name" value="UPF0313 PROTEIN YGIQ"/>
    <property type="match status" value="1"/>
</dbReference>
<keyword evidence="1 6" id="KW-0004">4Fe-4S</keyword>
<dbReference type="Pfam" id="PF11842">
    <property type="entry name" value="DUF3362"/>
    <property type="match status" value="1"/>
</dbReference>
<evidence type="ECO:0000256" key="1">
    <source>
        <dbReference type="ARBA" id="ARBA00022485"/>
    </source>
</evidence>
<name>A0A6V8MPQ9_9BACT</name>
<comment type="cofactor">
    <cofactor evidence="6">
        <name>[4Fe-4S] cluster</name>
        <dbReference type="ChEBI" id="CHEBI:49883"/>
    </cofactor>
    <text evidence="6">Binds 1 [4Fe-4S] cluster. The cluster is coordinated with 3 cysteines and an exchangeable S-adenosyl-L-methionine.</text>
</comment>
<evidence type="ECO:0000313" key="10">
    <source>
        <dbReference type="Proteomes" id="UP000556026"/>
    </source>
</evidence>